<dbReference type="EMBL" id="OU963867">
    <property type="protein sequence ID" value="CAH0392579.1"/>
    <property type="molecule type" value="Genomic_DNA"/>
</dbReference>
<dbReference type="AlphaFoldDB" id="A0A9P0AKS1"/>
<protein>
    <submittedName>
        <fullName evidence="2">Uncharacterized protein</fullName>
    </submittedName>
</protein>
<keyword evidence="3" id="KW-1185">Reference proteome</keyword>
<organism evidence="2 3">
    <name type="scientific">Bemisia tabaci</name>
    <name type="common">Sweetpotato whitefly</name>
    <name type="synonym">Aleurodes tabaci</name>
    <dbReference type="NCBI Taxonomy" id="7038"/>
    <lineage>
        <taxon>Eukaryota</taxon>
        <taxon>Metazoa</taxon>
        <taxon>Ecdysozoa</taxon>
        <taxon>Arthropoda</taxon>
        <taxon>Hexapoda</taxon>
        <taxon>Insecta</taxon>
        <taxon>Pterygota</taxon>
        <taxon>Neoptera</taxon>
        <taxon>Paraneoptera</taxon>
        <taxon>Hemiptera</taxon>
        <taxon>Sternorrhyncha</taxon>
        <taxon>Aleyrodoidea</taxon>
        <taxon>Aleyrodidae</taxon>
        <taxon>Aleyrodinae</taxon>
        <taxon>Bemisia</taxon>
    </lineage>
</organism>
<reference evidence="2" key="1">
    <citation type="submission" date="2021-12" db="EMBL/GenBank/DDBJ databases">
        <authorList>
            <person name="King R."/>
        </authorList>
    </citation>
    <scope>NUCLEOTIDE SEQUENCE</scope>
</reference>
<name>A0A9P0AKS1_BEMTA</name>
<evidence type="ECO:0000313" key="3">
    <source>
        <dbReference type="Proteomes" id="UP001152759"/>
    </source>
</evidence>
<feature type="region of interest" description="Disordered" evidence="1">
    <location>
        <begin position="158"/>
        <end position="233"/>
    </location>
</feature>
<dbReference type="Proteomes" id="UP001152759">
    <property type="component" value="Chromosome 6"/>
</dbReference>
<accession>A0A9P0AKS1</accession>
<feature type="compositionally biased region" description="Basic residues" evidence="1">
    <location>
        <begin position="184"/>
        <end position="225"/>
    </location>
</feature>
<sequence length="251" mass="28848">MCSRDRSCLVIKRVKQEASVSRPSLQYRIQYVDESMIEEAAAFMIEHLLPNDNLDRSLGTIDDDEAIDEAYSDWKMLLSKGTSLAAILEDDEGRRDRMISCNVLEIQKKEQPPPPAERQRRRSVKQQQCLQTHSEVQARARADIFTLYSCELLRAGPRAGGRLGLPAPRGRPRDAPGARPRLPPPRRPRLRGRLHRRGLPAARRALRLRDRRRAQPHHLPHRRPDRLRPPRVGPYQVDGQALLLEIRPFSP</sequence>
<feature type="region of interest" description="Disordered" evidence="1">
    <location>
        <begin position="106"/>
        <end position="128"/>
    </location>
</feature>
<proteinExistence type="predicted"/>
<dbReference type="Gene3D" id="3.40.630.30">
    <property type="match status" value="1"/>
</dbReference>
<gene>
    <name evidence="2" type="ORF">BEMITA_LOCUS11085</name>
</gene>
<evidence type="ECO:0000313" key="2">
    <source>
        <dbReference type="EMBL" id="CAH0392579.1"/>
    </source>
</evidence>
<evidence type="ECO:0000256" key="1">
    <source>
        <dbReference type="SAM" id="MobiDB-lite"/>
    </source>
</evidence>
<dbReference type="KEGG" id="btab:109041996"/>